<dbReference type="PANTHER" id="PTHR12358:SF106">
    <property type="entry name" value="LIPID KINASE YEGS"/>
    <property type="match status" value="1"/>
</dbReference>
<evidence type="ECO:0000313" key="7">
    <source>
        <dbReference type="Proteomes" id="UP000619838"/>
    </source>
</evidence>
<evidence type="ECO:0000256" key="1">
    <source>
        <dbReference type="ARBA" id="ARBA00022679"/>
    </source>
</evidence>
<dbReference type="SMART" id="SM00046">
    <property type="entry name" value="DAGKc"/>
    <property type="match status" value="1"/>
</dbReference>
<comment type="caution">
    <text evidence="6">The sequence shown here is derived from an EMBL/GenBank/DDBJ whole genome shotgun (WGS) entry which is preliminary data.</text>
</comment>
<dbReference type="Pfam" id="PF00781">
    <property type="entry name" value="DAGK_cat"/>
    <property type="match status" value="1"/>
</dbReference>
<dbReference type="Gene3D" id="2.60.200.40">
    <property type="match status" value="1"/>
</dbReference>
<dbReference type="InterPro" id="IPR045540">
    <property type="entry name" value="YegS/DAGK_C"/>
</dbReference>
<protein>
    <submittedName>
        <fullName evidence="6">Diacylglycerol kinase family lipid kinase</fullName>
    </submittedName>
</protein>
<dbReference type="Proteomes" id="UP000619838">
    <property type="component" value="Unassembled WGS sequence"/>
</dbReference>
<keyword evidence="4" id="KW-0067">ATP-binding</keyword>
<dbReference type="GO" id="GO:0016301">
    <property type="term" value="F:kinase activity"/>
    <property type="evidence" value="ECO:0007669"/>
    <property type="project" value="UniProtKB-KW"/>
</dbReference>
<evidence type="ECO:0000256" key="2">
    <source>
        <dbReference type="ARBA" id="ARBA00022741"/>
    </source>
</evidence>
<dbReference type="InterPro" id="IPR017438">
    <property type="entry name" value="ATP-NAD_kinase_N"/>
</dbReference>
<evidence type="ECO:0000256" key="3">
    <source>
        <dbReference type="ARBA" id="ARBA00022777"/>
    </source>
</evidence>
<evidence type="ECO:0000259" key="5">
    <source>
        <dbReference type="PROSITE" id="PS50146"/>
    </source>
</evidence>
<keyword evidence="1" id="KW-0808">Transferase</keyword>
<dbReference type="EMBL" id="JADGII010000001">
    <property type="protein sequence ID" value="MBF0635586.1"/>
    <property type="molecule type" value="Genomic_DNA"/>
</dbReference>
<proteinExistence type="predicted"/>
<dbReference type="InterPro" id="IPR016064">
    <property type="entry name" value="NAD/diacylglycerol_kinase_sf"/>
</dbReference>
<feature type="domain" description="DAGKc" evidence="5">
    <location>
        <begin position="2"/>
        <end position="104"/>
    </location>
</feature>
<organism evidence="6 7">
    <name type="scientific">Prosthecochloris ethylica</name>
    <dbReference type="NCBI Taxonomy" id="2743976"/>
    <lineage>
        <taxon>Bacteria</taxon>
        <taxon>Pseudomonadati</taxon>
        <taxon>Chlorobiota</taxon>
        <taxon>Chlorobiia</taxon>
        <taxon>Chlorobiales</taxon>
        <taxon>Chlorobiaceae</taxon>
        <taxon>Prosthecochloris</taxon>
    </lineage>
</organism>
<accession>A0ABR9XNF5</accession>
<keyword evidence="7" id="KW-1185">Reference proteome</keyword>
<dbReference type="InterPro" id="IPR050187">
    <property type="entry name" value="Lipid_Phosphate_FormReg"/>
</dbReference>
<dbReference type="PROSITE" id="PS50146">
    <property type="entry name" value="DAGK"/>
    <property type="match status" value="1"/>
</dbReference>
<sequence length="299" mass="31596">MSEKRRLILVVNPAADRGRSARRVARLLEEASMADDVQVFLTAHAGHAGELAAMGARQGAAVIACGGDGTAHEIAGALVSTGGIMGVLAAGSANDLVKSYHAPQVGKLASSDVFAADLGCVRRAGSTGERCFINSLGIGLTGRIALRVSRSHLLKGDVRYAAALLRELLGYTAVNMHITLTTPQGVEEIDEPVFAFSVANGRVEGGRFCIGPRASLTDGLLDVCILRSIPPLSFLRYSIKYMKGSQVADPMVVYRQVSAVELEFHQPQVMHMDGEVYGDVSGRIRIDALCGAVNLLGRP</sequence>
<dbReference type="SUPFAM" id="SSF111331">
    <property type="entry name" value="NAD kinase/diacylglycerol kinase-like"/>
    <property type="match status" value="1"/>
</dbReference>
<reference evidence="6 7" key="1">
    <citation type="journal article" date="2020" name="Microorganisms">
        <title>Simultaneous Genome Sequencing of Prosthecochloris ethylica and Desulfuromonas acetoxidans within a Syntrophic Mixture Reveals Unique Pili and Protein Interactions.</title>
        <authorList>
            <person name="Kyndt J.A."/>
            <person name="Van Beeumen J.J."/>
            <person name="Meyer T.E."/>
        </authorList>
    </citation>
    <scope>NUCLEOTIDE SEQUENCE [LARGE SCALE GENOMIC DNA]</scope>
    <source>
        <strain evidence="6 7">N3</strain>
    </source>
</reference>
<evidence type="ECO:0000256" key="4">
    <source>
        <dbReference type="ARBA" id="ARBA00022840"/>
    </source>
</evidence>
<keyword evidence="3 6" id="KW-0418">Kinase</keyword>
<evidence type="ECO:0000313" key="6">
    <source>
        <dbReference type="EMBL" id="MBF0635586.1"/>
    </source>
</evidence>
<dbReference type="Gene3D" id="3.40.50.10330">
    <property type="entry name" value="Probable inorganic polyphosphate/atp-NAD kinase, domain 1"/>
    <property type="match status" value="1"/>
</dbReference>
<dbReference type="Pfam" id="PF19279">
    <property type="entry name" value="YegS_C"/>
    <property type="match status" value="1"/>
</dbReference>
<dbReference type="InterPro" id="IPR001206">
    <property type="entry name" value="Diacylglycerol_kinase_cat_dom"/>
</dbReference>
<gene>
    <name evidence="6" type="ORF">INT08_00125</name>
</gene>
<keyword evidence="2" id="KW-0547">Nucleotide-binding</keyword>
<dbReference type="PANTHER" id="PTHR12358">
    <property type="entry name" value="SPHINGOSINE KINASE"/>
    <property type="match status" value="1"/>
</dbReference>
<name>A0ABR9XNF5_9CHLB</name>
<dbReference type="RefSeq" id="WP_114607696.1">
    <property type="nucleotide sequence ID" value="NZ_JADGIH010000002.1"/>
</dbReference>